<organism evidence="4 5">
    <name type="scientific">Candidatus Methanofastidiosum methylothiophilum</name>
    <dbReference type="NCBI Taxonomy" id="1705564"/>
    <lineage>
        <taxon>Archaea</taxon>
        <taxon>Methanobacteriati</taxon>
        <taxon>Methanobacteriota</taxon>
        <taxon>Stenosarchaea group</taxon>
        <taxon>Candidatus Methanofastidiosia</taxon>
        <taxon>Candidatus Methanofastidiosales</taxon>
        <taxon>Candidatus Methanofastidiosaceae</taxon>
        <taxon>Candidatus Methanofastidiosum</taxon>
    </lineage>
</organism>
<dbReference type="Proteomes" id="UP000075578">
    <property type="component" value="Unassembled WGS sequence"/>
</dbReference>
<dbReference type="AlphaFoldDB" id="A0A150IVF2"/>
<evidence type="ECO:0000256" key="3">
    <source>
        <dbReference type="RuleBase" id="RU004466"/>
    </source>
</evidence>
<dbReference type="Pfam" id="PF00348">
    <property type="entry name" value="polyprenyl_synt"/>
    <property type="match status" value="1"/>
</dbReference>
<dbReference type="CDD" id="cd00685">
    <property type="entry name" value="Trans_IPPS_HT"/>
    <property type="match status" value="1"/>
</dbReference>
<comment type="caution">
    <text evidence="4">The sequence shown here is derived from an EMBL/GenBank/DDBJ whole genome shotgun (WGS) entry which is preliminary data.</text>
</comment>
<dbReference type="Gene3D" id="1.10.600.10">
    <property type="entry name" value="Farnesyl Diphosphate Synthase"/>
    <property type="match status" value="1"/>
</dbReference>
<dbReference type="InterPro" id="IPR000092">
    <property type="entry name" value="Polyprenyl_synt"/>
</dbReference>
<evidence type="ECO:0000313" key="5">
    <source>
        <dbReference type="Proteomes" id="UP000075578"/>
    </source>
</evidence>
<gene>
    <name evidence="4" type="primary">idsA</name>
    <name evidence="4" type="ORF">AMQ74_01557</name>
</gene>
<dbReference type="GO" id="GO:0046872">
    <property type="term" value="F:metal ion binding"/>
    <property type="evidence" value="ECO:0007669"/>
    <property type="project" value="UniProtKB-KW"/>
</dbReference>
<dbReference type="GO" id="GO:0004659">
    <property type="term" value="F:prenyltransferase activity"/>
    <property type="evidence" value="ECO:0007669"/>
    <property type="project" value="InterPro"/>
</dbReference>
<dbReference type="EMBL" id="LNGD01000130">
    <property type="protein sequence ID" value="KYC48845.1"/>
    <property type="molecule type" value="Genomic_DNA"/>
</dbReference>
<dbReference type="SUPFAM" id="SSF48576">
    <property type="entry name" value="Terpenoid synthases"/>
    <property type="match status" value="1"/>
</dbReference>
<dbReference type="SFLD" id="SFLDS00005">
    <property type="entry name" value="Isoprenoid_Synthase_Type_I"/>
    <property type="match status" value="1"/>
</dbReference>
<dbReference type="SFLD" id="SFLDG01017">
    <property type="entry name" value="Polyprenyl_Transferase_Like"/>
    <property type="match status" value="1"/>
</dbReference>
<keyword evidence="3 4" id="KW-0808">Transferase</keyword>
<keyword evidence="2" id="KW-0460">Magnesium</keyword>
<dbReference type="PROSITE" id="PS00444">
    <property type="entry name" value="POLYPRENYL_SYNTHASE_2"/>
    <property type="match status" value="1"/>
</dbReference>
<comment type="similarity">
    <text evidence="3">Belongs to the FPP/GGPP synthase family.</text>
</comment>
<dbReference type="GO" id="GO:0008299">
    <property type="term" value="P:isoprenoid biosynthetic process"/>
    <property type="evidence" value="ECO:0007669"/>
    <property type="project" value="InterPro"/>
</dbReference>
<dbReference type="PROSITE" id="PS00723">
    <property type="entry name" value="POLYPRENYL_SYNTHASE_1"/>
    <property type="match status" value="1"/>
</dbReference>
<reference evidence="4 5" key="1">
    <citation type="journal article" date="2016" name="ISME J.">
        <title>Chasing the elusive Euryarchaeota class WSA2: genomes reveal a uniquely fastidious methyl-reducing methanogen.</title>
        <authorList>
            <person name="Nobu M.K."/>
            <person name="Narihiro T."/>
            <person name="Kuroda K."/>
            <person name="Mei R."/>
            <person name="Liu W.T."/>
        </authorList>
    </citation>
    <scope>NUCLEOTIDE SEQUENCE [LARGE SCALE GENOMIC DNA]</scope>
    <source>
        <strain evidence="4">U1lsi0528_Bin089</strain>
    </source>
</reference>
<proteinExistence type="inferred from homology"/>
<dbReference type="PANTHER" id="PTHR12001">
    <property type="entry name" value="GERANYLGERANYL PYROPHOSPHATE SYNTHASE"/>
    <property type="match status" value="1"/>
</dbReference>
<evidence type="ECO:0000256" key="1">
    <source>
        <dbReference type="ARBA" id="ARBA00022723"/>
    </source>
</evidence>
<dbReference type="InterPro" id="IPR033749">
    <property type="entry name" value="Polyprenyl_synt_CS"/>
</dbReference>
<sequence>MFIMSNVDIIKFIEGKKNFIENTIEKYVPKEINKSNFRSKSNYKVDFEAINYGISKPLWNFLGYGGKRWRPVLFLLISEALGSNMEKVSDFLVIPEIAHNGTIVIDDIEDNAELRRGKPALHKVYGEDIAINCGNAMYFLPLQVVEDKKNDIPIDTLFRVYSIYLEEMRNLHYGQALDITWHKGILKKEPTVEEYLQMTAFKTGTLARMAARLAVALSGGSEIVESKFGNFAESIGIAFQIQDDLLDIITSEKEREAFGKSYGNDISEGKRSLAVIYSMMNLSKEKKDRLIKILNSHTTDKKSIEEAINLIKESGAIELSKGVANKLVIESWNQIDSELKDSEAKLYLKAFSEFLVNRKI</sequence>
<evidence type="ECO:0000313" key="4">
    <source>
        <dbReference type="EMBL" id="KYC48845.1"/>
    </source>
</evidence>
<dbReference type="PANTHER" id="PTHR12001:SF44">
    <property type="entry name" value="GERANYLGERANYL PYROPHOSPHATE SYNTHASE"/>
    <property type="match status" value="1"/>
</dbReference>
<evidence type="ECO:0000256" key="2">
    <source>
        <dbReference type="ARBA" id="ARBA00022842"/>
    </source>
</evidence>
<accession>A0A150IVF2</accession>
<protein>
    <submittedName>
        <fullName evidence="4">Short chain isoprenyl diphosphate synthase</fullName>
        <ecNumber evidence="4">2.5.1.-</ecNumber>
    </submittedName>
</protein>
<dbReference type="InterPro" id="IPR008949">
    <property type="entry name" value="Isoprenoid_synthase_dom_sf"/>
</dbReference>
<keyword evidence="1" id="KW-0479">Metal-binding</keyword>
<dbReference type="EC" id="2.5.1.-" evidence="4"/>
<name>A0A150IVF2_9EURY</name>